<keyword evidence="3" id="KW-1185">Reference proteome</keyword>
<protein>
    <recommendedName>
        <fullName evidence="1">DDE-1 domain-containing protein</fullName>
    </recommendedName>
</protein>
<gene>
    <name evidence="2" type="ORF">BB559_007216</name>
</gene>
<dbReference type="GO" id="GO:0005634">
    <property type="term" value="C:nucleus"/>
    <property type="evidence" value="ECO:0007669"/>
    <property type="project" value="TreeGrafter"/>
</dbReference>
<organism evidence="2 3">
    <name type="scientific">Furculomyces boomerangus</name>
    <dbReference type="NCBI Taxonomy" id="61424"/>
    <lineage>
        <taxon>Eukaryota</taxon>
        <taxon>Fungi</taxon>
        <taxon>Fungi incertae sedis</taxon>
        <taxon>Zoopagomycota</taxon>
        <taxon>Kickxellomycotina</taxon>
        <taxon>Harpellomycetes</taxon>
        <taxon>Harpellales</taxon>
        <taxon>Harpellaceae</taxon>
        <taxon>Furculomyces</taxon>
    </lineage>
</organism>
<dbReference type="OrthoDB" id="2447222at2759"/>
<dbReference type="InterPro" id="IPR050863">
    <property type="entry name" value="CenT-Element_Derived"/>
</dbReference>
<dbReference type="GO" id="GO:0003677">
    <property type="term" value="F:DNA binding"/>
    <property type="evidence" value="ECO:0007669"/>
    <property type="project" value="TreeGrafter"/>
</dbReference>
<sequence>MNKQVLSNVGHNILDLSIKHETKRYAEENGIEDFKDSNRWLYKLKNRKNIKFVDTFGEEGLANKEGAIEFVNIFTEKSKNYDTKDIFNNDETGALGEKLNTLVIGKSKQPVPLKNKNLDGMNIVYTNQENAWMNKKFI</sequence>
<reference evidence="2 3" key="1">
    <citation type="journal article" date="2018" name="MBio">
        <title>Comparative Genomics Reveals the Core Gene Toolbox for the Fungus-Insect Symbiosis.</title>
        <authorList>
            <person name="Wang Y."/>
            <person name="Stata M."/>
            <person name="Wang W."/>
            <person name="Stajich J.E."/>
            <person name="White M.M."/>
            <person name="Moncalvo J.M."/>
        </authorList>
    </citation>
    <scope>NUCLEOTIDE SEQUENCE [LARGE SCALE GENOMIC DNA]</scope>
    <source>
        <strain evidence="2 3">AUS-77-4</strain>
    </source>
</reference>
<accession>A0A2T9XYD9</accession>
<dbReference type="Proteomes" id="UP000245699">
    <property type="component" value="Unassembled WGS sequence"/>
</dbReference>
<dbReference type="PANTHER" id="PTHR19303:SF73">
    <property type="entry name" value="PROTEIN PDC2"/>
    <property type="match status" value="1"/>
</dbReference>
<evidence type="ECO:0000313" key="3">
    <source>
        <dbReference type="Proteomes" id="UP000245699"/>
    </source>
</evidence>
<dbReference type="EMBL" id="MBFT01001149">
    <property type="protein sequence ID" value="PVU85098.1"/>
    <property type="molecule type" value="Genomic_DNA"/>
</dbReference>
<proteinExistence type="predicted"/>
<dbReference type="InterPro" id="IPR004875">
    <property type="entry name" value="DDE_SF_endonuclease_dom"/>
</dbReference>
<dbReference type="AlphaFoldDB" id="A0A2T9XYD9"/>
<evidence type="ECO:0000313" key="2">
    <source>
        <dbReference type="EMBL" id="PVU85098.1"/>
    </source>
</evidence>
<dbReference type="Pfam" id="PF03184">
    <property type="entry name" value="DDE_1"/>
    <property type="match status" value="1"/>
</dbReference>
<dbReference type="PANTHER" id="PTHR19303">
    <property type="entry name" value="TRANSPOSON"/>
    <property type="match status" value="1"/>
</dbReference>
<name>A0A2T9XYD9_9FUNG</name>
<comment type="caution">
    <text evidence="2">The sequence shown here is derived from an EMBL/GenBank/DDBJ whole genome shotgun (WGS) entry which is preliminary data.</text>
</comment>
<evidence type="ECO:0000259" key="1">
    <source>
        <dbReference type="Pfam" id="PF03184"/>
    </source>
</evidence>
<feature type="domain" description="DDE-1" evidence="1">
    <location>
        <begin position="96"/>
        <end position="136"/>
    </location>
</feature>